<keyword evidence="4 7" id="KW-0547">Nucleotide-binding</keyword>
<evidence type="ECO:0000256" key="5">
    <source>
        <dbReference type="ARBA" id="ARBA00022840"/>
    </source>
</evidence>
<dbReference type="GO" id="GO:0005524">
    <property type="term" value="F:ATP binding"/>
    <property type="evidence" value="ECO:0007669"/>
    <property type="project" value="UniProtKB-UniRule"/>
</dbReference>
<comment type="similarity">
    <text evidence="1 7">Belongs to the activator 1 small subunits family. RfcL subfamily.</text>
</comment>
<dbReference type="InterPro" id="IPR003593">
    <property type="entry name" value="AAA+_ATPase"/>
</dbReference>
<evidence type="ECO:0000256" key="1">
    <source>
        <dbReference type="ARBA" id="ARBA00006878"/>
    </source>
</evidence>
<reference evidence="9" key="1">
    <citation type="journal article" date="2020" name="mSystems">
        <title>Genome- and Community-Level Interaction Insights into Carbon Utilization and Element Cycling Functions of Hydrothermarchaeota in Hydrothermal Sediment.</title>
        <authorList>
            <person name="Zhou Z."/>
            <person name="Liu Y."/>
            <person name="Xu W."/>
            <person name="Pan J."/>
            <person name="Luo Z.H."/>
            <person name="Li M."/>
        </authorList>
    </citation>
    <scope>NUCLEOTIDE SEQUENCE [LARGE SCALE GENOMIC DNA]</scope>
    <source>
        <strain evidence="9">SpSt-1084</strain>
    </source>
</reference>
<dbReference type="CDD" id="cd00009">
    <property type="entry name" value="AAA"/>
    <property type="match status" value="1"/>
</dbReference>
<dbReference type="Pfam" id="PF21960">
    <property type="entry name" value="RCF1-5-like_lid"/>
    <property type="match status" value="1"/>
</dbReference>
<feature type="binding site" evidence="7">
    <location>
        <begin position="48"/>
        <end position="55"/>
    </location>
    <ligand>
        <name>ATP</name>
        <dbReference type="ChEBI" id="CHEBI:30616"/>
    </ligand>
</feature>
<evidence type="ECO:0000256" key="4">
    <source>
        <dbReference type="ARBA" id="ARBA00022741"/>
    </source>
</evidence>
<dbReference type="InterPro" id="IPR003959">
    <property type="entry name" value="ATPase_AAA_core"/>
</dbReference>
<evidence type="ECO:0000256" key="7">
    <source>
        <dbReference type="HAMAP-Rule" id="MF_01508"/>
    </source>
</evidence>
<evidence type="ECO:0000259" key="8">
    <source>
        <dbReference type="SMART" id="SM00382"/>
    </source>
</evidence>
<comment type="function">
    <text evidence="7">Part of the RFC clamp loader complex which loads the PCNA sliding clamp onto DNA.</text>
</comment>
<dbReference type="InterPro" id="IPR023935">
    <property type="entry name" value="Rep_factor-C_lsu"/>
</dbReference>
<dbReference type="Pfam" id="PF00004">
    <property type="entry name" value="AAA"/>
    <property type="match status" value="1"/>
</dbReference>
<dbReference type="SUPFAM" id="SSF52540">
    <property type="entry name" value="P-loop containing nucleoside triphosphate hydrolases"/>
    <property type="match status" value="1"/>
</dbReference>
<evidence type="ECO:0000256" key="3">
    <source>
        <dbReference type="ARBA" id="ARBA00022705"/>
    </source>
</evidence>
<organism evidence="9">
    <name type="scientific">Caldiarchaeum subterraneum</name>
    <dbReference type="NCBI Taxonomy" id="311458"/>
    <lineage>
        <taxon>Archaea</taxon>
        <taxon>Nitrososphaerota</taxon>
        <taxon>Candidatus Caldarchaeales</taxon>
        <taxon>Candidatus Caldarchaeaceae</taxon>
        <taxon>Candidatus Caldarchaeum</taxon>
    </lineage>
</organism>
<dbReference type="SMART" id="SM00382">
    <property type="entry name" value="AAA"/>
    <property type="match status" value="1"/>
</dbReference>
<dbReference type="HAMAP" id="MF_01508">
    <property type="entry name" value="RfcL"/>
    <property type="match status" value="1"/>
</dbReference>
<comment type="caution">
    <text evidence="9">The sequence shown here is derived from an EMBL/GenBank/DDBJ whole genome shotgun (WGS) entry which is preliminary data.</text>
</comment>
<dbReference type="PANTHER" id="PTHR23389">
    <property type="entry name" value="CHROMOSOME TRANSMISSION FIDELITY FACTOR 18"/>
    <property type="match status" value="1"/>
</dbReference>
<proteinExistence type="inferred from homology"/>
<keyword evidence="3 7" id="KW-0235">DNA replication</keyword>
<dbReference type="CDD" id="cd18140">
    <property type="entry name" value="HLD_clamp_RFC"/>
    <property type="match status" value="1"/>
</dbReference>
<dbReference type="GO" id="GO:0016887">
    <property type="term" value="F:ATP hydrolysis activity"/>
    <property type="evidence" value="ECO:0007669"/>
    <property type="project" value="InterPro"/>
</dbReference>
<dbReference type="PANTHER" id="PTHR23389:SF6">
    <property type="entry name" value="REPLICATION FACTOR C SUBUNIT 1"/>
    <property type="match status" value="1"/>
</dbReference>
<evidence type="ECO:0000313" key="9">
    <source>
        <dbReference type="EMBL" id="HHR40999.1"/>
    </source>
</evidence>
<gene>
    <name evidence="7" type="primary">rfcL</name>
    <name evidence="9" type="ORF">ENM42_04120</name>
</gene>
<dbReference type="AlphaFoldDB" id="A0A7C5Y7V6"/>
<dbReference type="EMBL" id="DRXS01000223">
    <property type="protein sequence ID" value="HHR40999.1"/>
    <property type="molecule type" value="Genomic_DNA"/>
</dbReference>
<evidence type="ECO:0000256" key="6">
    <source>
        <dbReference type="ARBA" id="ARBA00032141"/>
    </source>
</evidence>
<evidence type="ECO:0000256" key="2">
    <source>
        <dbReference type="ARBA" id="ARBA00014793"/>
    </source>
</evidence>
<dbReference type="GO" id="GO:0006260">
    <property type="term" value="P:DNA replication"/>
    <property type="evidence" value="ECO:0007669"/>
    <property type="project" value="UniProtKB-UniRule"/>
</dbReference>
<accession>A0A7C5Y7V6</accession>
<dbReference type="Gene3D" id="1.10.8.60">
    <property type="match status" value="1"/>
</dbReference>
<dbReference type="NCBIfam" id="NF003229">
    <property type="entry name" value="PRK04195.1-5"/>
    <property type="match status" value="1"/>
</dbReference>
<dbReference type="GO" id="GO:0003689">
    <property type="term" value="F:DNA clamp loader activity"/>
    <property type="evidence" value="ECO:0007669"/>
    <property type="project" value="UniProtKB-UniRule"/>
</dbReference>
<name>A0A7C5Y7V6_CALS0</name>
<feature type="domain" description="AAA+ ATPase" evidence="8">
    <location>
        <begin position="40"/>
        <end position="163"/>
    </location>
</feature>
<protein>
    <recommendedName>
        <fullName evidence="2 7">Replication factor C large subunit</fullName>
        <shortName evidence="7">RFC large subunit</shortName>
    </recommendedName>
    <alternativeName>
        <fullName evidence="6 7">Clamp loader large subunit</fullName>
    </alternativeName>
</protein>
<keyword evidence="5 7" id="KW-0067">ATP-binding</keyword>
<dbReference type="InterPro" id="IPR027417">
    <property type="entry name" value="P-loop_NTPase"/>
</dbReference>
<comment type="subunit">
    <text evidence="7">Heteromultimer composed of small subunits (RfcS) and large subunits (RfcL).</text>
</comment>
<sequence length="409" mass="45712">MTALWTEKYRPKKIVEVVGNKQAIAEFLEWIDGWLRSKPSKKAALLYGPAGVGKTSIVHAYANEKSYEVIEMNASDFRSKENIERIVGAASSISSLTTAAKKIILVDEVDGIDARADTGAVSALVQIIDKTKVPIVLVANDPWDPRLAPLREISQMIKFSKIPKPSIASHLKKIVAAEKVKISEEELRKVVENSDGDLRSAINDLQLISSAVGLGLETGERDREAEVFDALAKVFHAKSFSAAQEALRNLDMKESEFFTWVVDNAPSQLSPQDLAEAFEYLSKADLYFQRINRTQAWHYLRYAIALMTAGVAASRKTTPTRYVKFSYPESIRFLAQTKSVRERIDEISEKIAAKLHVSRRKTKTEILPFVKIIVANGDKKMAEYFGLSREDVEFLKTGESRKQRARGSG</sequence>
<dbReference type="Gene3D" id="3.40.50.300">
    <property type="entry name" value="P-loop containing nucleotide triphosphate hydrolases"/>
    <property type="match status" value="1"/>
</dbReference>
<dbReference type="InterPro" id="IPR047854">
    <property type="entry name" value="RFC_lid"/>
</dbReference>